<accession>A0A1I2Y7P5</accession>
<dbReference type="OrthoDB" id="2044521at2"/>
<evidence type="ECO:0000259" key="1">
    <source>
        <dbReference type="Pfam" id="PF19077"/>
    </source>
</evidence>
<organism evidence="2 3">
    <name type="scientific">Desulfotruncus arcticus DSM 17038</name>
    <dbReference type="NCBI Taxonomy" id="1121424"/>
    <lineage>
        <taxon>Bacteria</taxon>
        <taxon>Bacillati</taxon>
        <taxon>Bacillota</taxon>
        <taxon>Clostridia</taxon>
        <taxon>Eubacteriales</taxon>
        <taxon>Desulfallaceae</taxon>
        <taxon>Desulfotruncus</taxon>
    </lineage>
</organism>
<dbReference type="InterPro" id="IPR013783">
    <property type="entry name" value="Ig-like_fold"/>
</dbReference>
<feature type="domain" description="Bacterial Ig-like" evidence="1">
    <location>
        <begin position="129"/>
        <end position="187"/>
    </location>
</feature>
<reference evidence="3" key="1">
    <citation type="submission" date="2016-10" db="EMBL/GenBank/DDBJ databases">
        <authorList>
            <person name="Varghese N."/>
            <person name="Submissions S."/>
        </authorList>
    </citation>
    <scope>NUCLEOTIDE SEQUENCE [LARGE SCALE GENOMIC DNA]</scope>
    <source>
        <strain evidence="3">DSM 17038</strain>
    </source>
</reference>
<protein>
    <recommendedName>
        <fullName evidence="1">Bacterial Ig-like domain-containing protein</fullName>
    </recommendedName>
</protein>
<dbReference type="Gene3D" id="2.60.40.10">
    <property type="entry name" value="Immunoglobulins"/>
    <property type="match status" value="2"/>
</dbReference>
<dbReference type="InterPro" id="IPR044016">
    <property type="entry name" value="Big_13"/>
</dbReference>
<dbReference type="STRING" id="341036.SAMN05660649_04252"/>
<keyword evidence="3" id="KW-1185">Reference proteome</keyword>
<evidence type="ECO:0000313" key="3">
    <source>
        <dbReference type="Proteomes" id="UP000199337"/>
    </source>
</evidence>
<dbReference type="Pfam" id="PF09136">
    <property type="entry name" value="Glucodextran_B"/>
    <property type="match status" value="1"/>
</dbReference>
<name>A0A1I2Y7P5_9FIRM</name>
<sequence length="309" mass="32317">MAVDTVRAKINGTWVTLTKNQSTGKYEGTIAAPNITSFNVNAGHYYPVTIEAKDLAGNITTVDDTDSSLGGQLKLFVKETTKPTITITTPAASAFLSNNTPAITFRLRDETNGSGVKISSLQLKIDGGTAITNTSPGMSVTTVSGGYDCTYTPQTPLSDGSHTITINVQDNDSNAATQASRTFTVDTVPPTLTITNPADNSWQNTSSLTVTGNTNDETSSPVTVTIKLNNVDQGTITIDTEGNFSKNLTLVEGANTIAVTATDRAGKTTSIIRTVNLDTSAPVVTAVTINPNPVNVGQSYTITVDVTDA</sequence>
<dbReference type="Pfam" id="PF19077">
    <property type="entry name" value="Big_13"/>
    <property type="match status" value="1"/>
</dbReference>
<dbReference type="EMBL" id="FOOX01000020">
    <property type="protein sequence ID" value="SFH20976.1"/>
    <property type="molecule type" value="Genomic_DNA"/>
</dbReference>
<proteinExistence type="predicted"/>
<evidence type="ECO:0000313" key="2">
    <source>
        <dbReference type="EMBL" id="SFH20976.1"/>
    </source>
</evidence>
<dbReference type="Proteomes" id="UP000199337">
    <property type="component" value="Unassembled WGS sequence"/>
</dbReference>
<gene>
    <name evidence="2" type="ORF">SAMN05660649_04252</name>
</gene>
<dbReference type="AlphaFoldDB" id="A0A1I2Y7P5"/>
<dbReference type="RefSeq" id="WP_092474141.1">
    <property type="nucleotide sequence ID" value="NZ_FOOX01000020.1"/>
</dbReference>